<protein>
    <submittedName>
        <fullName evidence="1">Uncharacterized protein</fullName>
    </submittedName>
</protein>
<dbReference type="Proteomes" id="UP000000268">
    <property type="component" value="Chromosome"/>
</dbReference>
<dbReference type="KEGG" id="amr:AM1_1830"/>
<dbReference type="EMBL" id="CP000828">
    <property type="protein sequence ID" value="ABW26850.1"/>
    <property type="molecule type" value="Genomic_DNA"/>
</dbReference>
<accession>B0CDC5</accession>
<gene>
    <name evidence="1" type="ordered locus">AM1_1830</name>
</gene>
<sequence length="60" mass="6753">MDLDAKSAYLNSICKAIQSLSKRQNAVLHWALAVQLLLNLHDCSLSHKNWGSLQRLPPQL</sequence>
<proteinExistence type="predicted"/>
<reference evidence="1 2" key="1">
    <citation type="journal article" date="2008" name="Proc. Natl. Acad. Sci. U.S.A.">
        <title>Niche adaptation and genome expansion in the chlorophyll d-producing cyanobacterium Acaryochloris marina.</title>
        <authorList>
            <person name="Swingley W.D."/>
            <person name="Chen M."/>
            <person name="Cheung P.C."/>
            <person name="Conrad A.L."/>
            <person name="Dejesa L.C."/>
            <person name="Hao J."/>
            <person name="Honchak B.M."/>
            <person name="Karbach L.E."/>
            <person name="Kurdoglu A."/>
            <person name="Lahiri S."/>
            <person name="Mastrian S.D."/>
            <person name="Miyashita H."/>
            <person name="Page L."/>
            <person name="Ramakrishna P."/>
            <person name="Satoh S."/>
            <person name="Sattley W.M."/>
            <person name="Shimada Y."/>
            <person name="Taylor H.L."/>
            <person name="Tomo T."/>
            <person name="Tsuchiya T."/>
            <person name="Wang Z.T."/>
            <person name="Raymond J."/>
            <person name="Mimuro M."/>
            <person name="Blankenship R.E."/>
            <person name="Touchman J.W."/>
        </authorList>
    </citation>
    <scope>NUCLEOTIDE SEQUENCE [LARGE SCALE GENOMIC DNA]</scope>
    <source>
        <strain evidence="2">MBIC 11017</strain>
    </source>
</reference>
<dbReference type="AlphaFoldDB" id="B0CDC5"/>
<keyword evidence="2" id="KW-1185">Reference proteome</keyword>
<organism evidence="1 2">
    <name type="scientific">Acaryochloris marina (strain MBIC 11017)</name>
    <dbReference type="NCBI Taxonomy" id="329726"/>
    <lineage>
        <taxon>Bacteria</taxon>
        <taxon>Bacillati</taxon>
        <taxon>Cyanobacteriota</taxon>
        <taxon>Cyanophyceae</taxon>
        <taxon>Acaryochloridales</taxon>
        <taxon>Acaryochloridaceae</taxon>
        <taxon>Acaryochloris</taxon>
    </lineage>
</organism>
<dbReference type="HOGENOM" id="CLU_2930426_0_0_3"/>
<evidence type="ECO:0000313" key="2">
    <source>
        <dbReference type="Proteomes" id="UP000000268"/>
    </source>
</evidence>
<name>B0CDC5_ACAM1</name>
<evidence type="ECO:0000313" key="1">
    <source>
        <dbReference type="EMBL" id="ABW26850.1"/>
    </source>
</evidence>